<evidence type="ECO:0000313" key="4">
    <source>
        <dbReference type="Proteomes" id="UP000824120"/>
    </source>
</evidence>
<dbReference type="Proteomes" id="UP000824120">
    <property type="component" value="Chromosome 1"/>
</dbReference>
<feature type="transmembrane region" description="Helical" evidence="2">
    <location>
        <begin position="178"/>
        <end position="195"/>
    </location>
</feature>
<feature type="compositionally biased region" description="Basic and acidic residues" evidence="1">
    <location>
        <begin position="1"/>
        <end position="19"/>
    </location>
</feature>
<keyword evidence="2" id="KW-0812">Transmembrane</keyword>
<keyword evidence="2" id="KW-1133">Transmembrane helix</keyword>
<keyword evidence="4" id="KW-1185">Reference proteome</keyword>
<organism evidence="3 4">
    <name type="scientific">Solanum commersonii</name>
    <name type="common">Commerson's wild potato</name>
    <name type="synonym">Commerson's nightshade</name>
    <dbReference type="NCBI Taxonomy" id="4109"/>
    <lineage>
        <taxon>Eukaryota</taxon>
        <taxon>Viridiplantae</taxon>
        <taxon>Streptophyta</taxon>
        <taxon>Embryophyta</taxon>
        <taxon>Tracheophyta</taxon>
        <taxon>Spermatophyta</taxon>
        <taxon>Magnoliopsida</taxon>
        <taxon>eudicotyledons</taxon>
        <taxon>Gunneridae</taxon>
        <taxon>Pentapetalae</taxon>
        <taxon>asterids</taxon>
        <taxon>lamiids</taxon>
        <taxon>Solanales</taxon>
        <taxon>Solanaceae</taxon>
        <taxon>Solanoideae</taxon>
        <taxon>Solaneae</taxon>
        <taxon>Solanum</taxon>
    </lineage>
</organism>
<dbReference type="AlphaFoldDB" id="A0A9J6B413"/>
<proteinExistence type="predicted"/>
<protein>
    <submittedName>
        <fullName evidence="3">Uncharacterized protein</fullName>
    </submittedName>
</protein>
<evidence type="ECO:0000256" key="1">
    <source>
        <dbReference type="SAM" id="MobiDB-lite"/>
    </source>
</evidence>
<evidence type="ECO:0000313" key="3">
    <source>
        <dbReference type="EMBL" id="KAG5631372.1"/>
    </source>
</evidence>
<reference evidence="3 4" key="1">
    <citation type="submission" date="2020-09" db="EMBL/GenBank/DDBJ databases">
        <title>De no assembly of potato wild relative species, Solanum commersonii.</title>
        <authorList>
            <person name="Cho K."/>
        </authorList>
    </citation>
    <scope>NUCLEOTIDE SEQUENCE [LARGE SCALE GENOMIC DNA]</scope>
    <source>
        <strain evidence="3">LZ3.2</strain>
        <tissue evidence="3">Leaf</tissue>
    </source>
</reference>
<name>A0A9J6B413_SOLCO</name>
<accession>A0A9J6B413</accession>
<dbReference type="OrthoDB" id="10574644at2759"/>
<keyword evidence="2" id="KW-0472">Membrane</keyword>
<feature type="region of interest" description="Disordered" evidence="1">
    <location>
        <begin position="1"/>
        <end position="25"/>
    </location>
</feature>
<dbReference type="EMBL" id="JACXVP010000001">
    <property type="protein sequence ID" value="KAG5631372.1"/>
    <property type="molecule type" value="Genomic_DNA"/>
</dbReference>
<gene>
    <name evidence="3" type="ORF">H5410_003089</name>
</gene>
<sequence>MKRNREPDKAKKKKGEWSRSRKGTQMTCGNCCEPNHNLRSCYKERKKTNVCEYKIEASTQESTFRSQAETREFEPYGLDVENEEDPPLRPMMICESELRAEKLKTKLFQLVQEKFNLLEITLVHQCQLIYLILRSKIHKRRRSYLCWTCADESKKEKNQDDGVKGRGQPAPNDGSSQFIFYVNFLLMLMVNFNWLKNNTANSLGIVHED</sequence>
<evidence type="ECO:0000256" key="2">
    <source>
        <dbReference type="SAM" id="Phobius"/>
    </source>
</evidence>
<comment type="caution">
    <text evidence="3">The sequence shown here is derived from an EMBL/GenBank/DDBJ whole genome shotgun (WGS) entry which is preliminary data.</text>
</comment>